<dbReference type="Gene3D" id="2.40.440.10">
    <property type="entry name" value="L,D-transpeptidase catalytic domain-like"/>
    <property type="match status" value="1"/>
</dbReference>
<comment type="caution">
    <text evidence="11">The sequence shown here is derived from an EMBL/GenBank/DDBJ whole genome shotgun (WGS) entry which is preliminary data.</text>
</comment>
<keyword evidence="6 9" id="KW-0573">Peptidoglycan synthesis</keyword>
<sequence length="152" mass="16579">MRVRSGLLAGMFALTATLSSYPTLSDSYIVVDKSENSLTYYQHNVKVKSFSVATGRTVQDTPNGVFPVVMLVKNPWYLKKNIPGGAPENPLGVRWIGLEVPGTDGSIYGIHGTNDPSSIGKHASSGCVRMKNEEVTWLYEHVHVGTLVEIVE</sequence>
<feature type="active site" description="Nucleophile" evidence="9">
    <location>
        <position position="127"/>
    </location>
</feature>
<keyword evidence="7 9" id="KW-0961">Cell wall biogenesis/degradation</keyword>
<protein>
    <recommendedName>
        <fullName evidence="10">L,D-TPase catalytic domain-containing protein</fullName>
    </recommendedName>
</protein>
<evidence type="ECO:0000259" key="10">
    <source>
        <dbReference type="PROSITE" id="PS52029"/>
    </source>
</evidence>
<feature type="active site" description="Proton donor/acceptor" evidence="9">
    <location>
        <position position="111"/>
    </location>
</feature>
<dbReference type="PANTHER" id="PTHR30582">
    <property type="entry name" value="L,D-TRANSPEPTIDASE"/>
    <property type="match status" value="1"/>
</dbReference>
<reference evidence="11 12" key="1">
    <citation type="journal article" date="2013" name="Int. J. Syst. Evol. Microbiol.">
        <title>Tumebacillus flagellatus sp. nov., an alpha-amylase/pullulanase-producing bacterium isolated from cassava wastewater.</title>
        <authorList>
            <person name="Wang Q."/>
            <person name="Xie N."/>
            <person name="Qin Y."/>
            <person name="Shen N."/>
            <person name="Zhu J."/>
            <person name="Mi H."/>
            <person name="Huang R."/>
        </authorList>
    </citation>
    <scope>NUCLEOTIDE SEQUENCE [LARGE SCALE GENOMIC DNA]</scope>
    <source>
        <strain evidence="11 12">GST4</strain>
    </source>
</reference>
<evidence type="ECO:0000256" key="1">
    <source>
        <dbReference type="ARBA" id="ARBA00004752"/>
    </source>
</evidence>
<gene>
    <name evidence="11" type="ORF">EL26_15945</name>
</gene>
<keyword evidence="12" id="KW-1185">Reference proteome</keyword>
<dbReference type="Proteomes" id="UP000027931">
    <property type="component" value="Unassembled WGS sequence"/>
</dbReference>
<name>A0A074LP49_9BACL</name>
<dbReference type="InterPro" id="IPR038063">
    <property type="entry name" value="Transpep_catalytic_dom"/>
</dbReference>
<evidence type="ECO:0000256" key="6">
    <source>
        <dbReference type="ARBA" id="ARBA00022984"/>
    </source>
</evidence>
<dbReference type="RefSeq" id="WP_052036441.1">
    <property type="nucleotide sequence ID" value="NZ_JMIR01000024.1"/>
</dbReference>
<comment type="similarity">
    <text evidence="2">Belongs to the YkuD family.</text>
</comment>
<keyword evidence="3" id="KW-0808">Transferase</keyword>
<evidence type="ECO:0000256" key="7">
    <source>
        <dbReference type="ARBA" id="ARBA00023316"/>
    </source>
</evidence>
<evidence type="ECO:0000256" key="4">
    <source>
        <dbReference type="ARBA" id="ARBA00022801"/>
    </source>
</evidence>
<keyword evidence="4" id="KW-0378">Hydrolase</keyword>
<evidence type="ECO:0000256" key="8">
    <source>
        <dbReference type="ARBA" id="ARBA00060592"/>
    </source>
</evidence>
<dbReference type="GO" id="GO:0071555">
    <property type="term" value="P:cell wall organization"/>
    <property type="evidence" value="ECO:0007669"/>
    <property type="project" value="UniProtKB-UniRule"/>
</dbReference>
<dbReference type="CDD" id="cd16913">
    <property type="entry name" value="YkuD_like"/>
    <property type="match status" value="1"/>
</dbReference>
<dbReference type="PROSITE" id="PS52029">
    <property type="entry name" value="LD_TPASE"/>
    <property type="match status" value="1"/>
</dbReference>
<organism evidence="11 12">
    <name type="scientific">Tumebacillus flagellatus</name>
    <dbReference type="NCBI Taxonomy" id="1157490"/>
    <lineage>
        <taxon>Bacteria</taxon>
        <taxon>Bacillati</taxon>
        <taxon>Bacillota</taxon>
        <taxon>Bacilli</taxon>
        <taxon>Bacillales</taxon>
        <taxon>Alicyclobacillaceae</taxon>
        <taxon>Tumebacillus</taxon>
    </lineage>
</organism>
<dbReference type="FunFam" id="2.40.440.10:FF:000003">
    <property type="entry name" value="L,D-transpeptidase YciB"/>
    <property type="match status" value="1"/>
</dbReference>
<comment type="pathway">
    <text evidence="8">Glycan biosynthesis.</text>
</comment>
<evidence type="ECO:0000256" key="2">
    <source>
        <dbReference type="ARBA" id="ARBA00005992"/>
    </source>
</evidence>
<comment type="pathway">
    <text evidence="1 9">Cell wall biogenesis; peptidoglycan biosynthesis.</text>
</comment>
<evidence type="ECO:0000256" key="3">
    <source>
        <dbReference type="ARBA" id="ARBA00022679"/>
    </source>
</evidence>
<dbReference type="InterPro" id="IPR050979">
    <property type="entry name" value="LD-transpeptidase"/>
</dbReference>
<evidence type="ECO:0000256" key="5">
    <source>
        <dbReference type="ARBA" id="ARBA00022960"/>
    </source>
</evidence>
<feature type="domain" description="L,D-TPase catalytic" evidence="10">
    <location>
        <begin position="27"/>
        <end position="151"/>
    </location>
</feature>
<keyword evidence="5 9" id="KW-0133">Cell shape</keyword>
<dbReference type="UniPathway" id="UPA00219"/>
<dbReference type="EMBL" id="JMIR01000024">
    <property type="protein sequence ID" value="KEO82275.1"/>
    <property type="molecule type" value="Genomic_DNA"/>
</dbReference>
<dbReference type="GO" id="GO:0005576">
    <property type="term" value="C:extracellular region"/>
    <property type="evidence" value="ECO:0007669"/>
    <property type="project" value="TreeGrafter"/>
</dbReference>
<dbReference type="eggNOG" id="COG1376">
    <property type="taxonomic scope" value="Bacteria"/>
</dbReference>
<dbReference type="AlphaFoldDB" id="A0A074LP49"/>
<dbReference type="SUPFAM" id="SSF141523">
    <property type="entry name" value="L,D-transpeptidase catalytic domain-like"/>
    <property type="match status" value="1"/>
</dbReference>
<evidence type="ECO:0000313" key="11">
    <source>
        <dbReference type="EMBL" id="KEO82275.1"/>
    </source>
</evidence>
<dbReference type="Pfam" id="PF03734">
    <property type="entry name" value="YkuD"/>
    <property type="match status" value="1"/>
</dbReference>
<evidence type="ECO:0000256" key="9">
    <source>
        <dbReference type="PROSITE-ProRule" id="PRU01373"/>
    </source>
</evidence>
<dbReference type="InterPro" id="IPR005490">
    <property type="entry name" value="LD_TPept_cat_dom"/>
</dbReference>
<dbReference type="GO" id="GO:0071972">
    <property type="term" value="F:peptidoglycan L,D-transpeptidase activity"/>
    <property type="evidence" value="ECO:0007669"/>
    <property type="project" value="TreeGrafter"/>
</dbReference>
<evidence type="ECO:0000313" key="12">
    <source>
        <dbReference type="Proteomes" id="UP000027931"/>
    </source>
</evidence>
<dbReference type="STRING" id="1157490.EL26_15945"/>
<accession>A0A074LP49</accession>
<proteinExistence type="inferred from homology"/>
<dbReference type="PANTHER" id="PTHR30582:SF4">
    <property type="entry name" value="L,D-TRANSPEPTIDASE YQJB-RELATED"/>
    <property type="match status" value="1"/>
</dbReference>
<dbReference type="GO" id="GO:0018104">
    <property type="term" value="P:peptidoglycan-protein cross-linking"/>
    <property type="evidence" value="ECO:0007669"/>
    <property type="project" value="TreeGrafter"/>
</dbReference>
<dbReference type="GO" id="GO:0008360">
    <property type="term" value="P:regulation of cell shape"/>
    <property type="evidence" value="ECO:0007669"/>
    <property type="project" value="UniProtKB-UniRule"/>
</dbReference>
<dbReference type="GO" id="GO:0016740">
    <property type="term" value="F:transferase activity"/>
    <property type="evidence" value="ECO:0007669"/>
    <property type="project" value="UniProtKB-KW"/>
</dbReference>